<evidence type="ECO:0000313" key="3">
    <source>
        <dbReference type="Proteomes" id="UP000540685"/>
    </source>
</evidence>
<comment type="caution">
    <text evidence="2">The sequence shown here is derived from an EMBL/GenBank/DDBJ whole genome shotgun (WGS) entry which is preliminary data.</text>
</comment>
<dbReference type="Gene3D" id="3.40.50.2000">
    <property type="entry name" value="Glycogen Phosphorylase B"/>
    <property type="match status" value="1"/>
</dbReference>
<dbReference type="PANTHER" id="PTHR48050:SF13">
    <property type="entry name" value="STEROL 3-BETA-GLUCOSYLTRANSFERASE UGT80A2"/>
    <property type="match status" value="1"/>
</dbReference>
<evidence type="ECO:0000313" key="2">
    <source>
        <dbReference type="EMBL" id="MBB5817012.1"/>
    </source>
</evidence>
<dbReference type="InterPro" id="IPR050426">
    <property type="entry name" value="Glycosyltransferase_28"/>
</dbReference>
<gene>
    <name evidence="2" type="ORF">F4562_000074</name>
</gene>
<dbReference type="Proteomes" id="UP000540685">
    <property type="component" value="Unassembled WGS sequence"/>
</dbReference>
<accession>A0A7W9IA89</accession>
<dbReference type="EMBL" id="JACHMP010000001">
    <property type="protein sequence ID" value="MBB5817012.1"/>
    <property type="molecule type" value="Genomic_DNA"/>
</dbReference>
<keyword evidence="3" id="KW-1185">Reference proteome</keyword>
<feature type="compositionally biased region" description="Basic and acidic residues" evidence="1">
    <location>
        <begin position="29"/>
        <end position="43"/>
    </location>
</feature>
<sequence length="124" mass="12763">MTGVPWNRPTGASGGAGLEDPAGLFGRRAAVDRAGGHRNRDEPGDAAGMMGPFVADQPFRAARMYAAGVAPRPQPQRRLSAERLADAIGQATSDLSMARAAAALAERARAGNGAAQAVRILETL</sequence>
<name>A0A7W9IA89_9ACTN</name>
<organism evidence="2 3">
    <name type="scientific">Streptosporangium becharense</name>
    <dbReference type="NCBI Taxonomy" id="1816182"/>
    <lineage>
        <taxon>Bacteria</taxon>
        <taxon>Bacillati</taxon>
        <taxon>Actinomycetota</taxon>
        <taxon>Actinomycetes</taxon>
        <taxon>Streptosporangiales</taxon>
        <taxon>Streptosporangiaceae</taxon>
        <taxon>Streptosporangium</taxon>
    </lineage>
</organism>
<reference evidence="2 3" key="1">
    <citation type="submission" date="2020-08" db="EMBL/GenBank/DDBJ databases">
        <title>Sequencing the genomes of 1000 actinobacteria strains.</title>
        <authorList>
            <person name="Klenk H.-P."/>
        </authorList>
    </citation>
    <scope>NUCLEOTIDE SEQUENCE [LARGE SCALE GENOMIC DNA]</scope>
    <source>
        <strain evidence="2 3">DSM 46887</strain>
    </source>
</reference>
<evidence type="ECO:0000256" key="1">
    <source>
        <dbReference type="SAM" id="MobiDB-lite"/>
    </source>
</evidence>
<protein>
    <submittedName>
        <fullName evidence="2">Uncharacterized protein</fullName>
    </submittedName>
</protein>
<feature type="region of interest" description="Disordered" evidence="1">
    <location>
        <begin position="1"/>
        <end position="51"/>
    </location>
</feature>
<proteinExistence type="predicted"/>
<dbReference type="PANTHER" id="PTHR48050">
    <property type="entry name" value="STEROL 3-BETA-GLUCOSYLTRANSFERASE"/>
    <property type="match status" value="1"/>
</dbReference>
<dbReference type="SUPFAM" id="SSF53756">
    <property type="entry name" value="UDP-Glycosyltransferase/glycogen phosphorylase"/>
    <property type="match status" value="1"/>
</dbReference>
<dbReference type="AlphaFoldDB" id="A0A7W9IA89"/>